<gene>
    <name evidence="4" type="ordered locus">AMIS_52560</name>
</gene>
<sequence length="181" mass="18948">MRQARRAAGGLLLLLALLLSGCGAEPAAHNDTDVMFLQMSVAQIAEGEQVAAVAERSAVNPGLRALAAELRGQWQSETATMKQWLTDWDQPMTAPSGSSPHAGHGDLHALQPGDVEGLRAATGTDLDRIAVALLLGNLHNAMETLRLETDGGAHPDAKSLAGTMTTTRQAQIQRLLAMAAG</sequence>
<name>I0HBT9_ACTM4</name>
<dbReference type="HOGENOM" id="CLU_074343_1_2_11"/>
<organism evidence="4 5">
    <name type="scientific">Actinoplanes missouriensis (strain ATCC 14538 / DSM 43046 / CBS 188.64 / JCM 3121 / NBRC 102363 / NCIMB 12654 / NRRL B-3342 / UNCC 431)</name>
    <dbReference type="NCBI Taxonomy" id="512565"/>
    <lineage>
        <taxon>Bacteria</taxon>
        <taxon>Bacillati</taxon>
        <taxon>Actinomycetota</taxon>
        <taxon>Actinomycetes</taxon>
        <taxon>Micromonosporales</taxon>
        <taxon>Micromonosporaceae</taxon>
        <taxon>Actinoplanes</taxon>
    </lineage>
</organism>
<dbReference type="InterPro" id="IPR005183">
    <property type="entry name" value="DUF305_CopM-like"/>
</dbReference>
<keyword evidence="5" id="KW-1185">Reference proteome</keyword>
<protein>
    <recommendedName>
        <fullName evidence="3">DUF305 domain-containing protein</fullName>
    </recommendedName>
</protein>
<dbReference type="STRING" id="512565.AMIS_52560"/>
<dbReference type="PATRIC" id="fig|512565.3.peg.5250"/>
<dbReference type="EMBL" id="AP012319">
    <property type="protein sequence ID" value="BAL90476.1"/>
    <property type="molecule type" value="Genomic_DNA"/>
</dbReference>
<evidence type="ECO:0000313" key="4">
    <source>
        <dbReference type="EMBL" id="BAL90476.1"/>
    </source>
</evidence>
<feature type="domain" description="DUF305" evidence="3">
    <location>
        <begin position="33"/>
        <end position="178"/>
    </location>
</feature>
<evidence type="ECO:0000256" key="1">
    <source>
        <dbReference type="SAM" id="MobiDB-lite"/>
    </source>
</evidence>
<dbReference type="eggNOG" id="COG3544">
    <property type="taxonomic scope" value="Bacteria"/>
</dbReference>
<keyword evidence="2" id="KW-0732">Signal</keyword>
<evidence type="ECO:0000313" key="5">
    <source>
        <dbReference type="Proteomes" id="UP000007882"/>
    </source>
</evidence>
<proteinExistence type="predicted"/>
<dbReference type="Pfam" id="PF03713">
    <property type="entry name" value="DUF305"/>
    <property type="match status" value="1"/>
</dbReference>
<feature type="signal peptide" evidence="2">
    <location>
        <begin position="1"/>
        <end position="27"/>
    </location>
</feature>
<evidence type="ECO:0000256" key="2">
    <source>
        <dbReference type="SAM" id="SignalP"/>
    </source>
</evidence>
<accession>I0HBT9</accession>
<dbReference type="KEGG" id="ams:AMIS_52560"/>
<dbReference type="Proteomes" id="UP000007882">
    <property type="component" value="Chromosome"/>
</dbReference>
<feature type="chain" id="PRO_5003627602" description="DUF305 domain-containing protein" evidence="2">
    <location>
        <begin position="28"/>
        <end position="181"/>
    </location>
</feature>
<dbReference type="PROSITE" id="PS51257">
    <property type="entry name" value="PROKAR_LIPOPROTEIN"/>
    <property type="match status" value="1"/>
</dbReference>
<feature type="region of interest" description="Disordered" evidence="1">
    <location>
        <begin position="89"/>
        <end position="110"/>
    </location>
</feature>
<reference evidence="4 5" key="1">
    <citation type="submission" date="2012-02" db="EMBL/GenBank/DDBJ databases">
        <title>Complete genome sequence of Actinoplanes missouriensis 431 (= NBRC 102363).</title>
        <authorList>
            <person name="Ohnishi Y."/>
            <person name="Ishikawa J."/>
            <person name="Sekine M."/>
            <person name="Hosoyama A."/>
            <person name="Harada T."/>
            <person name="Narita H."/>
            <person name="Hata T."/>
            <person name="Konno Y."/>
            <person name="Tutikane K."/>
            <person name="Fujita N."/>
            <person name="Horinouchi S."/>
            <person name="Hayakawa M."/>
        </authorList>
    </citation>
    <scope>NUCLEOTIDE SEQUENCE [LARGE SCALE GENOMIC DNA]</scope>
    <source>
        <strain evidence="5">ATCC 14538 / DSM 43046 / CBS 188.64 / JCM 3121 / NBRC 102363 / NCIMB 12654 / NRRL B-3342 / UNCC 431</strain>
    </source>
</reference>
<evidence type="ECO:0000259" key="3">
    <source>
        <dbReference type="Pfam" id="PF03713"/>
    </source>
</evidence>
<dbReference type="AlphaFoldDB" id="I0HBT9"/>
<dbReference type="Gene3D" id="1.20.1260.10">
    <property type="match status" value="1"/>
</dbReference>
<dbReference type="InterPro" id="IPR012347">
    <property type="entry name" value="Ferritin-like"/>
</dbReference>